<dbReference type="Gene3D" id="2.60.120.200">
    <property type="match status" value="1"/>
</dbReference>
<proteinExistence type="predicted"/>
<name>A0A0F9JJR4_9ZZZZ</name>
<gene>
    <name evidence="1" type="ORF">LCGC14_1446860</name>
</gene>
<dbReference type="Pfam" id="PF13385">
    <property type="entry name" value="Laminin_G_3"/>
    <property type="match status" value="1"/>
</dbReference>
<dbReference type="AlphaFoldDB" id="A0A0F9JJR4"/>
<dbReference type="SUPFAM" id="SSF49899">
    <property type="entry name" value="Concanavalin A-like lectins/glucanases"/>
    <property type="match status" value="1"/>
</dbReference>
<protein>
    <recommendedName>
        <fullName evidence="2">LamG-like jellyroll fold domain-containing protein</fullName>
    </recommendedName>
</protein>
<comment type="caution">
    <text evidence="1">The sequence shown here is derived from an EMBL/GenBank/DDBJ whole genome shotgun (WGS) entry which is preliminary data.</text>
</comment>
<accession>A0A0F9JJR4</accession>
<evidence type="ECO:0000313" key="1">
    <source>
        <dbReference type="EMBL" id="KKM69828.1"/>
    </source>
</evidence>
<reference evidence="1" key="1">
    <citation type="journal article" date="2015" name="Nature">
        <title>Complex archaea that bridge the gap between prokaryotes and eukaryotes.</title>
        <authorList>
            <person name="Spang A."/>
            <person name="Saw J.H."/>
            <person name="Jorgensen S.L."/>
            <person name="Zaremba-Niedzwiedzka K."/>
            <person name="Martijn J."/>
            <person name="Lind A.E."/>
            <person name="van Eijk R."/>
            <person name="Schleper C."/>
            <person name="Guy L."/>
            <person name="Ettema T.J."/>
        </authorList>
    </citation>
    <scope>NUCLEOTIDE SEQUENCE</scope>
</reference>
<organism evidence="1">
    <name type="scientific">marine sediment metagenome</name>
    <dbReference type="NCBI Taxonomy" id="412755"/>
    <lineage>
        <taxon>unclassified sequences</taxon>
        <taxon>metagenomes</taxon>
        <taxon>ecological metagenomes</taxon>
    </lineage>
</organism>
<dbReference type="InterPro" id="IPR013320">
    <property type="entry name" value="ConA-like_dom_sf"/>
</dbReference>
<evidence type="ECO:0008006" key="2">
    <source>
        <dbReference type="Google" id="ProtNLM"/>
    </source>
</evidence>
<dbReference type="EMBL" id="LAZR01009922">
    <property type="protein sequence ID" value="KKM69828.1"/>
    <property type="molecule type" value="Genomic_DNA"/>
</dbReference>
<sequence length="250" mass="26952">MVTPNTYAHYKCNDDAANTVVTDDGSGANNGVSSTNTANLSIVGKINDAFDFVEASSEYIGIDALSTDIASDATGSIAMWLKPNAASGTHQMFSIADTSERSALFCFLDGVDLSIYIFKNATNSAKWIQPGVITTNWQHVVFVQDGVSLKVYYNGVDITEATPTLEGDAAVSVWLSYGTNIDNGTIGVRNYRGLGNQEYFDGGLDDIRYYKAVLTQQDVHNLYRGGVGTEDDPPDFFSTGFPHSQGFIIS</sequence>